<keyword evidence="6" id="KW-1185">Reference proteome</keyword>
<evidence type="ECO:0000259" key="4">
    <source>
        <dbReference type="Pfam" id="PF04586"/>
    </source>
</evidence>
<dbReference type="GO" id="GO:0008233">
    <property type="term" value="F:peptidase activity"/>
    <property type="evidence" value="ECO:0007669"/>
    <property type="project" value="UniProtKB-KW"/>
</dbReference>
<dbReference type="KEGG" id="hyg:AUC43_15285"/>
<keyword evidence="2" id="KW-0645">Protease</keyword>
<dbReference type="RefSeq" id="WP_068195508.1">
    <property type="nucleotide sequence ID" value="NZ_CP013909.1"/>
</dbReference>
<dbReference type="Pfam" id="PF04586">
    <property type="entry name" value="Peptidase_S78"/>
    <property type="match status" value="1"/>
</dbReference>
<feature type="domain" description="Prohead serine protease" evidence="4">
    <location>
        <begin position="20"/>
        <end position="148"/>
    </location>
</feature>
<dbReference type="OrthoDB" id="1254575at2"/>
<evidence type="ECO:0000313" key="5">
    <source>
        <dbReference type="EMBL" id="ALW86326.1"/>
    </source>
</evidence>
<dbReference type="AlphaFoldDB" id="A0A0U3SJI0"/>
<dbReference type="GO" id="GO:0006508">
    <property type="term" value="P:proteolysis"/>
    <property type="evidence" value="ECO:0007669"/>
    <property type="project" value="UniProtKB-KW"/>
</dbReference>
<dbReference type="NCBIfam" id="TIGR01543">
    <property type="entry name" value="proheadase_HK97"/>
    <property type="match status" value="1"/>
</dbReference>
<organism evidence="5 6">
    <name type="scientific">Hymenobacter sedentarius</name>
    <dbReference type="NCBI Taxonomy" id="1411621"/>
    <lineage>
        <taxon>Bacteria</taxon>
        <taxon>Pseudomonadati</taxon>
        <taxon>Bacteroidota</taxon>
        <taxon>Cytophagia</taxon>
        <taxon>Cytophagales</taxon>
        <taxon>Hymenobacteraceae</taxon>
        <taxon>Hymenobacter</taxon>
    </lineage>
</organism>
<evidence type="ECO:0000256" key="3">
    <source>
        <dbReference type="ARBA" id="ARBA00022801"/>
    </source>
</evidence>
<dbReference type="Proteomes" id="UP000059542">
    <property type="component" value="Chromosome"/>
</dbReference>
<gene>
    <name evidence="5" type="ORF">AUC43_15285</name>
</gene>
<dbReference type="STRING" id="1411621.AUC43_15285"/>
<evidence type="ECO:0000313" key="6">
    <source>
        <dbReference type="Proteomes" id="UP000059542"/>
    </source>
</evidence>
<dbReference type="InterPro" id="IPR006433">
    <property type="entry name" value="Prohead_protease"/>
</dbReference>
<proteinExistence type="predicted"/>
<dbReference type="EMBL" id="CP013909">
    <property type="protein sequence ID" value="ALW86326.1"/>
    <property type="molecule type" value="Genomic_DNA"/>
</dbReference>
<sequence length="242" mass="26640">MFETKKAATGIITDVDTTGRRIVLYAADFNSLDSYQDVIKPGAFAKTIQENRARIKHLMHHNTEQVVGRPESIVEDMKGLLVTSIISDTQLGRDLLTLVADGVLTENSIGYTAVKSSRDESTGTRTLQEIKLYEYSTVTWGANENAGIVGIKSLTPADQQAELFKQLTLLQKSLRHGNISDETCALLEIKALQIQQAISDLLSPSLPLPAEPVQATQALVVEPVQVKLEFNALRVFQDAYKK</sequence>
<evidence type="ECO:0000256" key="1">
    <source>
        <dbReference type="ARBA" id="ARBA00022612"/>
    </source>
</evidence>
<accession>A0A0U3SJI0</accession>
<dbReference type="SUPFAM" id="SSF50789">
    <property type="entry name" value="Herpes virus serine proteinase, assemblin"/>
    <property type="match status" value="1"/>
</dbReference>
<reference evidence="5 6" key="1">
    <citation type="submission" date="2015-12" db="EMBL/GenBank/DDBJ databases">
        <authorList>
            <person name="Shamseldin A."/>
            <person name="Moawad H."/>
            <person name="Abd El-Rahim W.M."/>
            <person name="Sadowsky M.J."/>
        </authorList>
    </citation>
    <scope>NUCLEOTIDE SEQUENCE [LARGE SCALE GENOMIC DNA]</scope>
    <source>
        <strain evidence="5 6">DG5B</strain>
    </source>
</reference>
<keyword evidence="3" id="KW-0378">Hydrolase</keyword>
<name>A0A0U3SJI0_9BACT</name>
<protein>
    <recommendedName>
        <fullName evidence="4">Prohead serine protease domain-containing protein</fullName>
    </recommendedName>
</protein>
<evidence type="ECO:0000256" key="2">
    <source>
        <dbReference type="ARBA" id="ARBA00022670"/>
    </source>
</evidence>
<keyword evidence="1" id="KW-1188">Viral release from host cell</keyword>
<dbReference type="InterPro" id="IPR054613">
    <property type="entry name" value="Peptidase_S78_dom"/>
</dbReference>